<evidence type="ECO:0000256" key="4">
    <source>
        <dbReference type="ARBA" id="ARBA00022980"/>
    </source>
</evidence>
<evidence type="ECO:0000256" key="8">
    <source>
        <dbReference type="HAMAP-Rule" id="MF_00382"/>
    </source>
</evidence>
<name>A0A226BV48_9FIRM</name>
<dbReference type="SUPFAM" id="SSF74731">
    <property type="entry name" value="Ribosomal protein L20"/>
    <property type="match status" value="1"/>
</dbReference>
<dbReference type="PRINTS" id="PR00062">
    <property type="entry name" value="RIBOSOMALL20"/>
</dbReference>
<dbReference type="GO" id="GO:0003735">
    <property type="term" value="F:structural constituent of ribosome"/>
    <property type="evidence" value="ECO:0007669"/>
    <property type="project" value="InterPro"/>
</dbReference>
<dbReference type="Pfam" id="PF00453">
    <property type="entry name" value="Ribosomal_L20"/>
    <property type="match status" value="1"/>
</dbReference>
<evidence type="ECO:0000256" key="2">
    <source>
        <dbReference type="ARBA" id="ARBA00022730"/>
    </source>
</evidence>
<dbReference type="NCBIfam" id="TIGR01032">
    <property type="entry name" value="rplT_bact"/>
    <property type="match status" value="1"/>
</dbReference>
<gene>
    <name evidence="8" type="primary">rplT</name>
    <name evidence="10" type="ORF">CDO51_11755</name>
</gene>
<dbReference type="AlphaFoldDB" id="A0A226BV48"/>
<keyword evidence="4 8" id="KW-0689">Ribosomal protein</keyword>
<dbReference type="GO" id="GO:0000027">
    <property type="term" value="P:ribosomal large subunit assembly"/>
    <property type="evidence" value="ECO:0007669"/>
    <property type="project" value="UniProtKB-UniRule"/>
</dbReference>
<dbReference type="InterPro" id="IPR035566">
    <property type="entry name" value="Ribosomal_protein_bL20_C"/>
</dbReference>
<keyword evidence="11" id="KW-1185">Reference proteome</keyword>
<evidence type="ECO:0000313" key="11">
    <source>
        <dbReference type="Proteomes" id="UP000214588"/>
    </source>
</evidence>
<dbReference type="GO" id="GO:0019843">
    <property type="term" value="F:rRNA binding"/>
    <property type="evidence" value="ECO:0007669"/>
    <property type="project" value="UniProtKB-UniRule"/>
</dbReference>
<comment type="caution">
    <text evidence="10">The sequence shown here is derived from an EMBL/GenBank/DDBJ whole genome shotgun (WGS) entry which is preliminary data.</text>
</comment>
<dbReference type="InterPro" id="IPR005813">
    <property type="entry name" value="Ribosomal_bL20"/>
</dbReference>
<comment type="function">
    <text evidence="6 8 9">Binds directly to 23S ribosomal RNA and is necessary for the in vitro assembly process of the 50S ribosomal subunit. It is not involved in the protein synthesizing functions of that subunit.</text>
</comment>
<dbReference type="Proteomes" id="UP000214588">
    <property type="component" value="Unassembled WGS sequence"/>
</dbReference>
<evidence type="ECO:0000256" key="5">
    <source>
        <dbReference type="ARBA" id="ARBA00023274"/>
    </source>
</evidence>
<dbReference type="PANTHER" id="PTHR10986">
    <property type="entry name" value="39S RIBOSOMAL PROTEIN L20"/>
    <property type="match status" value="1"/>
</dbReference>
<proteinExistence type="inferred from homology"/>
<reference evidence="10 11" key="1">
    <citation type="submission" date="2017-06" db="EMBL/GenBank/DDBJ databases">
        <title>Draft Genome Sequence of Natranaerobius trueperi halophilic, alkalithermophilic bacteria from soda lakes.</title>
        <authorList>
            <person name="Zhao B."/>
        </authorList>
    </citation>
    <scope>NUCLEOTIDE SEQUENCE [LARGE SCALE GENOMIC DNA]</scope>
    <source>
        <strain evidence="10 11">DSM 18760</strain>
    </source>
</reference>
<protein>
    <recommendedName>
        <fullName evidence="7 8">Large ribosomal subunit protein bL20</fullName>
    </recommendedName>
</protein>
<dbReference type="InterPro" id="IPR049946">
    <property type="entry name" value="RIBOSOMAL_L20_CS"/>
</dbReference>
<dbReference type="GO" id="GO:1990904">
    <property type="term" value="C:ribonucleoprotein complex"/>
    <property type="evidence" value="ECO:0007669"/>
    <property type="project" value="UniProtKB-KW"/>
</dbReference>
<sequence>MPRVKTGTTRRRRHNDVLKLAKGYRGSKSRLFKIANQQVMKSFNYAYRDRRTRKRDFRKLWIARINAACRQRGLSYNKFINGLKKAEVEVNRKMLADMAINNEQAFDQLVETAKKHV</sequence>
<evidence type="ECO:0000256" key="1">
    <source>
        <dbReference type="ARBA" id="ARBA00007698"/>
    </source>
</evidence>
<dbReference type="CDD" id="cd07026">
    <property type="entry name" value="Ribosomal_L20"/>
    <property type="match status" value="1"/>
</dbReference>
<dbReference type="FunFam" id="1.10.1900.20:FF:000001">
    <property type="entry name" value="50S ribosomal protein L20"/>
    <property type="match status" value="1"/>
</dbReference>
<evidence type="ECO:0000313" key="10">
    <source>
        <dbReference type="EMBL" id="OWZ82863.1"/>
    </source>
</evidence>
<dbReference type="PROSITE" id="PS00937">
    <property type="entry name" value="RIBOSOMAL_L20"/>
    <property type="match status" value="1"/>
</dbReference>
<keyword evidence="3 8" id="KW-0694">RNA-binding</keyword>
<comment type="similarity">
    <text evidence="1 8 9">Belongs to the bacterial ribosomal protein bL20 family.</text>
</comment>
<keyword evidence="5 8" id="KW-0687">Ribonucleoprotein</keyword>
<dbReference type="RefSeq" id="WP_089024427.1">
    <property type="nucleotide sequence ID" value="NZ_NIQC01000036.1"/>
</dbReference>
<dbReference type="Gene3D" id="6.10.160.10">
    <property type="match status" value="1"/>
</dbReference>
<dbReference type="GO" id="GO:0006412">
    <property type="term" value="P:translation"/>
    <property type="evidence" value="ECO:0007669"/>
    <property type="project" value="InterPro"/>
</dbReference>
<dbReference type="OrthoDB" id="9808966at2"/>
<organism evidence="10 11">
    <name type="scientific">Natranaerobius trueperi</name>
    <dbReference type="NCBI Taxonomy" id="759412"/>
    <lineage>
        <taxon>Bacteria</taxon>
        <taxon>Bacillati</taxon>
        <taxon>Bacillota</taxon>
        <taxon>Clostridia</taxon>
        <taxon>Natranaerobiales</taxon>
        <taxon>Natranaerobiaceae</taxon>
        <taxon>Natranaerobius</taxon>
    </lineage>
</organism>
<evidence type="ECO:0000256" key="3">
    <source>
        <dbReference type="ARBA" id="ARBA00022884"/>
    </source>
</evidence>
<evidence type="ECO:0000256" key="6">
    <source>
        <dbReference type="ARBA" id="ARBA00024775"/>
    </source>
</evidence>
<evidence type="ECO:0000256" key="7">
    <source>
        <dbReference type="ARBA" id="ARBA00035172"/>
    </source>
</evidence>
<dbReference type="EMBL" id="NIQC01000036">
    <property type="protein sequence ID" value="OWZ82863.1"/>
    <property type="molecule type" value="Genomic_DNA"/>
</dbReference>
<evidence type="ECO:0000256" key="9">
    <source>
        <dbReference type="RuleBase" id="RU000560"/>
    </source>
</evidence>
<dbReference type="HAMAP" id="MF_00382">
    <property type="entry name" value="Ribosomal_bL20"/>
    <property type="match status" value="1"/>
</dbReference>
<dbReference type="GO" id="GO:0005840">
    <property type="term" value="C:ribosome"/>
    <property type="evidence" value="ECO:0007669"/>
    <property type="project" value="UniProtKB-KW"/>
</dbReference>
<keyword evidence="2 8" id="KW-0699">rRNA-binding</keyword>
<dbReference type="Gene3D" id="1.10.1900.20">
    <property type="entry name" value="Ribosomal protein L20"/>
    <property type="match status" value="1"/>
</dbReference>
<accession>A0A226BV48</accession>